<gene>
    <name evidence="8" type="ORF">SAMN05216270_110151</name>
</gene>
<sequence length="319" mass="33718">MAHVAVIGSGLMGSGIAQVAAVGGWDVLLVDADKGALERADAAVRKSLDRFAAKGRITAEDAEAARARIWRTTDVEQAAKAEIVVEAVFERVDVKQEVFRKLSAICAPETVLATNTSAIPITEIASAASHPERVVGTHFFSPVPMMQLCELVRGLHTSDAALDAARAFAESAGKTCVVVNRDVAGFATTRLICAFINEAASLVEDGVISAEDLDTACRLGFGHPMGPLATADLTGIDVITHATENIYEDTADPKFFPPALLRRMVASGAIGRKSGKGFFDYAELSTGLWTTRTARAEARAVRRTSGVSCRSAEARASSR</sequence>
<evidence type="ECO:0000256" key="1">
    <source>
        <dbReference type="ARBA" id="ARBA00005086"/>
    </source>
</evidence>
<dbReference type="RefSeq" id="WP_091037962.1">
    <property type="nucleotide sequence ID" value="NZ_FNAD01000010.1"/>
</dbReference>
<feature type="domain" description="3-hydroxyacyl-CoA dehydrogenase C-terminal" evidence="6">
    <location>
        <begin position="185"/>
        <end position="281"/>
    </location>
</feature>
<dbReference type="AlphaFoldDB" id="A0A1G6ZCV4"/>
<dbReference type="PANTHER" id="PTHR48075:SF5">
    <property type="entry name" value="3-HYDROXYBUTYRYL-COA DEHYDROGENASE"/>
    <property type="match status" value="1"/>
</dbReference>
<keyword evidence="9" id="KW-1185">Reference proteome</keyword>
<dbReference type="InterPro" id="IPR006108">
    <property type="entry name" value="3HC_DH_C"/>
</dbReference>
<protein>
    <submittedName>
        <fullName evidence="8">3-hydroxybutyryl-CoA dehydrogenase</fullName>
    </submittedName>
</protein>
<dbReference type="Pfam" id="PF02737">
    <property type="entry name" value="3HCDH_N"/>
    <property type="match status" value="1"/>
</dbReference>
<dbReference type="SUPFAM" id="SSF51735">
    <property type="entry name" value="NAD(P)-binding Rossmann-fold domains"/>
    <property type="match status" value="1"/>
</dbReference>
<dbReference type="GO" id="GO:0070403">
    <property type="term" value="F:NAD+ binding"/>
    <property type="evidence" value="ECO:0007669"/>
    <property type="project" value="InterPro"/>
</dbReference>
<evidence type="ECO:0000256" key="5">
    <source>
        <dbReference type="PIRSR" id="PIRSR000105-3"/>
    </source>
</evidence>
<dbReference type="EMBL" id="FNAD01000010">
    <property type="protein sequence ID" value="SDD99725.1"/>
    <property type="molecule type" value="Genomic_DNA"/>
</dbReference>
<feature type="domain" description="3-hydroxyacyl-CoA dehydrogenase NAD binding" evidence="7">
    <location>
        <begin position="3"/>
        <end position="182"/>
    </location>
</feature>
<dbReference type="Pfam" id="PF00725">
    <property type="entry name" value="3HCDH"/>
    <property type="match status" value="1"/>
</dbReference>
<dbReference type="PANTHER" id="PTHR48075">
    <property type="entry name" value="3-HYDROXYACYL-COA DEHYDROGENASE FAMILY PROTEIN"/>
    <property type="match status" value="1"/>
</dbReference>
<evidence type="ECO:0000256" key="3">
    <source>
        <dbReference type="ARBA" id="ARBA00023002"/>
    </source>
</evidence>
<evidence type="ECO:0000313" key="9">
    <source>
        <dbReference type="Proteomes" id="UP000198949"/>
    </source>
</evidence>
<keyword evidence="3" id="KW-0560">Oxidoreductase</keyword>
<dbReference type="InterPro" id="IPR022694">
    <property type="entry name" value="3-OHacyl-CoA_DH"/>
</dbReference>
<dbReference type="GO" id="GO:0006635">
    <property type="term" value="P:fatty acid beta-oxidation"/>
    <property type="evidence" value="ECO:0007669"/>
    <property type="project" value="TreeGrafter"/>
</dbReference>
<dbReference type="Gene3D" id="1.10.1040.10">
    <property type="entry name" value="N-(1-d-carboxylethyl)-l-norvaline Dehydrogenase, domain 2"/>
    <property type="match status" value="1"/>
</dbReference>
<evidence type="ECO:0000313" key="8">
    <source>
        <dbReference type="EMBL" id="SDD99725.1"/>
    </source>
</evidence>
<dbReference type="SUPFAM" id="SSF48179">
    <property type="entry name" value="6-phosphogluconate dehydrogenase C-terminal domain-like"/>
    <property type="match status" value="1"/>
</dbReference>
<dbReference type="InterPro" id="IPR036291">
    <property type="entry name" value="NAD(P)-bd_dom_sf"/>
</dbReference>
<dbReference type="InterPro" id="IPR013328">
    <property type="entry name" value="6PGD_dom2"/>
</dbReference>
<dbReference type="Gene3D" id="3.40.50.720">
    <property type="entry name" value="NAD(P)-binding Rossmann-like Domain"/>
    <property type="match status" value="1"/>
</dbReference>
<dbReference type="InterPro" id="IPR006180">
    <property type="entry name" value="3-OHacyl-CoA_DH_CS"/>
</dbReference>
<dbReference type="STRING" id="58114.SAMN05216270_110151"/>
<dbReference type="GO" id="GO:0008691">
    <property type="term" value="F:3-hydroxybutyryl-CoA dehydrogenase activity"/>
    <property type="evidence" value="ECO:0007669"/>
    <property type="project" value="TreeGrafter"/>
</dbReference>
<comment type="pathway">
    <text evidence="1">Lipid metabolism; butanoate metabolism.</text>
</comment>
<dbReference type="OrthoDB" id="9771883at2"/>
<evidence type="ECO:0000256" key="2">
    <source>
        <dbReference type="ARBA" id="ARBA00009463"/>
    </source>
</evidence>
<dbReference type="Proteomes" id="UP000198949">
    <property type="component" value="Unassembled WGS sequence"/>
</dbReference>
<dbReference type="FunFam" id="3.40.50.720:FF:000009">
    <property type="entry name" value="Fatty oxidation complex, alpha subunit"/>
    <property type="match status" value="1"/>
</dbReference>
<evidence type="ECO:0000256" key="4">
    <source>
        <dbReference type="PIRSR" id="PIRSR000105-1"/>
    </source>
</evidence>
<evidence type="ECO:0000259" key="7">
    <source>
        <dbReference type="Pfam" id="PF02737"/>
    </source>
</evidence>
<feature type="binding site" evidence="5">
    <location>
        <position position="117"/>
    </location>
    <ligand>
        <name>CoA</name>
        <dbReference type="ChEBI" id="CHEBI:57287"/>
    </ligand>
</feature>
<dbReference type="PIRSF" id="PIRSF000105">
    <property type="entry name" value="HCDH"/>
    <property type="match status" value="1"/>
</dbReference>
<organism evidence="8 9">
    <name type="scientific">Glycomyces harbinensis</name>
    <dbReference type="NCBI Taxonomy" id="58114"/>
    <lineage>
        <taxon>Bacteria</taxon>
        <taxon>Bacillati</taxon>
        <taxon>Actinomycetota</taxon>
        <taxon>Actinomycetes</taxon>
        <taxon>Glycomycetales</taxon>
        <taxon>Glycomycetaceae</taxon>
        <taxon>Glycomyces</taxon>
    </lineage>
</organism>
<evidence type="ECO:0000259" key="6">
    <source>
        <dbReference type="Pfam" id="PF00725"/>
    </source>
</evidence>
<dbReference type="InterPro" id="IPR008927">
    <property type="entry name" value="6-PGluconate_DH-like_C_sf"/>
</dbReference>
<reference evidence="9" key="1">
    <citation type="submission" date="2016-10" db="EMBL/GenBank/DDBJ databases">
        <authorList>
            <person name="Varghese N."/>
            <person name="Submissions S."/>
        </authorList>
    </citation>
    <scope>NUCLEOTIDE SEQUENCE [LARGE SCALE GENOMIC DNA]</scope>
    <source>
        <strain evidence="9">CGMCC 4.3516</strain>
    </source>
</reference>
<dbReference type="PROSITE" id="PS00067">
    <property type="entry name" value="3HCDH"/>
    <property type="match status" value="1"/>
</dbReference>
<feature type="binding site" evidence="5">
    <location>
        <position position="54"/>
    </location>
    <ligand>
        <name>CoA</name>
        <dbReference type="ChEBI" id="CHEBI:57287"/>
    </ligand>
</feature>
<comment type="similarity">
    <text evidence="2">Belongs to the 3-hydroxyacyl-CoA dehydrogenase family.</text>
</comment>
<dbReference type="InterPro" id="IPR006176">
    <property type="entry name" value="3-OHacyl-CoA_DH_NAD-bd"/>
</dbReference>
<feature type="binding site" evidence="5">
    <location>
        <position position="47"/>
    </location>
    <ligand>
        <name>CoA</name>
        <dbReference type="ChEBI" id="CHEBI:57287"/>
    </ligand>
</feature>
<accession>A0A1G6ZCV4</accession>
<proteinExistence type="inferred from homology"/>
<feature type="site" description="Important for catalytic activity" evidence="4">
    <location>
        <position position="138"/>
    </location>
</feature>
<name>A0A1G6ZCV4_9ACTN</name>